<feature type="transmembrane region" description="Helical" evidence="6">
    <location>
        <begin position="82"/>
        <end position="101"/>
    </location>
</feature>
<dbReference type="PANTHER" id="PTHR32196:SF72">
    <property type="entry name" value="RIBOSE IMPORT PERMEASE PROTEIN RBSC"/>
    <property type="match status" value="1"/>
</dbReference>
<dbReference type="PANTHER" id="PTHR32196">
    <property type="entry name" value="ABC TRANSPORTER PERMEASE PROTEIN YPHD-RELATED-RELATED"/>
    <property type="match status" value="1"/>
</dbReference>
<dbReference type="OrthoDB" id="9784538at2"/>
<accession>A0A089LJ29</accession>
<dbReference type="GO" id="GO:0005886">
    <property type="term" value="C:plasma membrane"/>
    <property type="evidence" value="ECO:0007669"/>
    <property type="project" value="UniProtKB-SubCell"/>
</dbReference>
<feature type="transmembrane region" description="Helical" evidence="6">
    <location>
        <begin position="153"/>
        <end position="174"/>
    </location>
</feature>
<reference evidence="7" key="1">
    <citation type="submission" date="2014-08" db="EMBL/GenBank/DDBJ databases">
        <title>Comparative genomics of the Paenibacillus odorifer group.</title>
        <authorList>
            <person name="den Bakker H.C."/>
            <person name="Tsai Y.-C.Y.-C."/>
            <person name="Martin N."/>
            <person name="Korlach J."/>
            <person name="Wiedmann M."/>
        </authorList>
    </citation>
    <scope>NUCLEOTIDE SEQUENCE [LARGE SCALE GENOMIC DNA]</scope>
    <source>
        <strain evidence="7">DSM 13188</strain>
    </source>
</reference>
<evidence type="ECO:0000256" key="6">
    <source>
        <dbReference type="SAM" id="Phobius"/>
    </source>
</evidence>
<dbReference type="HOGENOM" id="CLU_028880_2_2_9"/>
<name>A0A089LJ29_PAEBO</name>
<sequence length="315" mass="32919">MNMAKWRSYLPLATLILLMIVGSLLSDKFLTYANLMNLLQYSAESALIAVGMTLVILTGGIDLSVGSVVALTAVVSANTQHLGVWGILTVVILIGALVGALNGVVLTKFRVEPFMATLATMAIFRAVALWYTNGGPIIGTVTPAFSNIANGSLLGIPLPAVYVVVVFVLGYFVLNRTPFGRHVLAVGGGEETSRLFGIKVERVKVIVYIISGVLAALAGLLITSRIGMGEPRSGFQFELVAIAVVIVGGTSLTGGRGTIGGSFIGLLIFAVVMNIMNLLNISSFVQPIVRGLIIILAALAISRMVKSKSAAAEAS</sequence>
<dbReference type="Proteomes" id="UP000029518">
    <property type="component" value="Chromosome"/>
</dbReference>
<dbReference type="Pfam" id="PF02653">
    <property type="entry name" value="BPD_transp_2"/>
    <property type="match status" value="1"/>
</dbReference>
<organism evidence="7 8">
    <name type="scientific">Paenibacillus borealis</name>
    <dbReference type="NCBI Taxonomy" id="160799"/>
    <lineage>
        <taxon>Bacteria</taxon>
        <taxon>Bacillati</taxon>
        <taxon>Bacillota</taxon>
        <taxon>Bacilli</taxon>
        <taxon>Bacillales</taxon>
        <taxon>Paenibacillaceae</taxon>
        <taxon>Paenibacillus</taxon>
    </lineage>
</organism>
<gene>
    <name evidence="7" type="ORF">PBOR_31010</name>
</gene>
<evidence type="ECO:0000256" key="2">
    <source>
        <dbReference type="ARBA" id="ARBA00022475"/>
    </source>
</evidence>
<keyword evidence="8" id="KW-1185">Reference proteome</keyword>
<evidence type="ECO:0000313" key="8">
    <source>
        <dbReference type="Proteomes" id="UP000029518"/>
    </source>
</evidence>
<dbReference type="CDD" id="cd06579">
    <property type="entry name" value="TM_PBP1_transp_AraH_like"/>
    <property type="match status" value="1"/>
</dbReference>
<proteinExistence type="predicted"/>
<dbReference type="EMBL" id="CP009285">
    <property type="protein sequence ID" value="AIQ60867.1"/>
    <property type="molecule type" value="Genomic_DNA"/>
</dbReference>
<evidence type="ECO:0000256" key="4">
    <source>
        <dbReference type="ARBA" id="ARBA00022989"/>
    </source>
</evidence>
<keyword evidence="5 6" id="KW-0472">Membrane</keyword>
<evidence type="ECO:0000256" key="1">
    <source>
        <dbReference type="ARBA" id="ARBA00004651"/>
    </source>
</evidence>
<feature type="transmembrane region" description="Helical" evidence="6">
    <location>
        <begin position="205"/>
        <end position="223"/>
    </location>
</feature>
<dbReference type="KEGG" id="pbd:PBOR_31010"/>
<keyword evidence="3 6" id="KW-0812">Transmembrane</keyword>
<dbReference type="AlphaFoldDB" id="A0A089LJ29"/>
<feature type="transmembrane region" description="Helical" evidence="6">
    <location>
        <begin position="50"/>
        <end position="75"/>
    </location>
</feature>
<feature type="transmembrane region" description="Helical" evidence="6">
    <location>
        <begin position="259"/>
        <end position="276"/>
    </location>
</feature>
<evidence type="ECO:0000256" key="5">
    <source>
        <dbReference type="ARBA" id="ARBA00023136"/>
    </source>
</evidence>
<feature type="transmembrane region" description="Helical" evidence="6">
    <location>
        <begin position="288"/>
        <end position="305"/>
    </location>
</feature>
<keyword evidence="2" id="KW-1003">Cell membrane</keyword>
<comment type="subcellular location">
    <subcellularLocation>
        <location evidence="1">Cell membrane</location>
        <topology evidence="1">Multi-pass membrane protein</topology>
    </subcellularLocation>
</comment>
<dbReference type="GO" id="GO:0022857">
    <property type="term" value="F:transmembrane transporter activity"/>
    <property type="evidence" value="ECO:0007669"/>
    <property type="project" value="InterPro"/>
</dbReference>
<evidence type="ECO:0000256" key="3">
    <source>
        <dbReference type="ARBA" id="ARBA00022692"/>
    </source>
</evidence>
<protein>
    <recommendedName>
        <fullName evidence="9">Ribose ABC transporter permease</fullName>
    </recommendedName>
</protein>
<evidence type="ECO:0008006" key="9">
    <source>
        <dbReference type="Google" id="ProtNLM"/>
    </source>
</evidence>
<dbReference type="InterPro" id="IPR001851">
    <property type="entry name" value="ABC_transp_permease"/>
</dbReference>
<keyword evidence="4 6" id="KW-1133">Transmembrane helix</keyword>
<evidence type="ECO:0000313" key="7">
    <source>
        <dbReference type="EMBL" id="AIQ60867.1"/>
    </source>
</evidence>